<keyword evidence="3" id="KW-1185">Reference proteome</keyword>
<evidence type="ECO:0000259" key="1">
    <source>
        <dbReference type="Pfam" id="PF03869"/>
    </source>
</evidence>
<dbReference type="Pfam" id="PF03869">
    <property type="entry name" value="Arc"/>
    <property type="match status" value="1"/>
</dbReference>
<dbReference type="SUPFAM" id="SSF53167">
    <property type="entry name" value="Purine and uridine phosphorylases"/>
    <property type="match status" value="1"/>
</dbReference>
<organism evidence="2 3">
    <name type="scientific">Aquamicrobium zhengzhouense</name>
    <dbReference type="NCBI Taxonomy" id="2781738"/>
    <lineage>
        <taxon>Bacteria</taxon>
        <taxon>Pseudomonadati</taxon>
        <taxon>Pseudomonadota</taxon>
        <taxon>Alphaproteobacteria</taxon>
        <taxon>Hyphomicrobiales</taxon>
        <taxon>Phyllobacteriaceae</taxon>
        <taxon>Aquamicrobium</taxon>
    </lineage>
</organism>
<proteinExistence type="predicted"/>
<dbReference type="InterPro" id="IPR005569">
    <property type="entry name" value="Arc_DNA-bd_dom"/>
</dbReference>
<evidence type="ECO:0000313" key="2">
    <source>
        <dbReference type="EMBL" id="MBI1620321.1"/>
    </source>
</evidence>
<feature type="domain" description="Arc-like DNA binding" evidence="1">
    <location>
        <begin position="8"/>
        <end position="46"/>
    </location>
</feature>
<dbReference type="SUPFAM" id="SSF47598">
    <property type="entry name" value="Ribbon-helix-helix"/>
    <property type="match status" value="1"/>
</dbReference>
<gene>
    <name evidence="2" type="ORF">IOD40_06540</name>
</gene>
<evidence type="ECO:0000313" key="3">
    <source>
        <dbReference type="Proteomes" id="UP000601789"/>
    </source>
</evidence>
<dbReference type="InterPro" id="IPR010985">
    <property type="entry name" value="Ribbon_hlx_hlx"/>
</dbReference>
<dbReference type="InterPro" id="IPR013321">
    <property type="entry name" value="Arc_rbn_hlx_hlx"/>
</dbReference>
<dbReference type="Proteomes" id="UP000601789">
    <property type="component" value="Unassembled WGS sequence"/>
</dbReference>
<dbReference type="GO" id="GO:0003677">
    <property type="term" value="F:DNA binding"/>
    <property type="evidence" value="ECO:0007669"/>
    <property type="project" value="UniProtKB-KW"/>
</dbReference>
<dbReference type="EMBL" id="JADGMQ010000003">
    <property type="protein sequence ID" value="MBI1620321.1"/>
    <property type="molecule type" value="Genomic_DNA"/>
</dbReference>
<comment type="caution">
    <text evidence="2">The sequence shown here is derived from an EMBL/GenBank/DDBJ whole genome shotgun (WGS) entry which is preliminary data.</text>
</comment>
<dbReference type="Gene3D" id="1.10.1220.10">
    <property type="entry name" value="Met repressor-like"/>
    <property type="match status" value="1"/>
</dbReference>
<protein>
    <submittedName>
        <fullName evidence="2">Arc family DNA-binding protein</fullName>
    </submittedName>
</protein>
<sequence>MSKYPSEAAERFQIRLPDGLRDQINADAKANGRSMNAEIVARLEGSAKTLRDEIAIAALPAIIAATSAGQHHPQMREGDVVIASAIARDAYGMADAFMAARNGSAA</sequence>
<reference evidence="2 3" key="1">
    <citation type="submission" date="2020-10" db="EMBL/GenBank/DDBJ databases">
        <title>Aquamicrobium zhengzhouensis sp. nov., a exopolysaccharide producing bacterium isolated from farmland soil.</title>
        <authorList>
            <person name="Wang X."/>
        </authorList>
    </citation>
    <scope>NUCLEOTIDE SEQUENCE [LARGE SCALE GENOMIC DNA]</scope>
    <source>
        <strain evidence="3">cd-1</strain>
    </source>
</reference>
<accession>A0ABS0SC91</accession>
<keyword evidence="2" id="KW-0238">DNA-binding</keyword>
<dbReference type="RefSeq" id="WP_198475568.1">
    <property type="nucleotide sequence ID" value="NZ_JADGMQ010000003.1"/>
</dbReference>
<name>A0ABS0SC91_9HYPH</name>
<dbReference type="InterPro" id="IPR035994">
    <property type="entry name" value="Nucleoside_phosphorylase_sf"/>
</dbReference>